<organism evidence="2 3">
    <name type="scientific">Nocardioides cavernaquae</name>
    <dbReference type="NCBI Taxonomy" id="2321396"/>
    <lineage>
        <taxon>Bacteria</taxon>
        <taxon>Bacillati</taxon>
        <taxon>Actinomycetota</taxon>
        <taxon>Actinomycetes</taxon>
        <taxon>Propionibacteriales</taxon>
        <taxon>Nocardioidaceae</taxon>
        <taxon>Nocardioides</taxon>
    </lineage>
</organism>
<sequence length="411" mass="40700">MAAGLLALFATGFSVPAQAATAWAYVSTAGGTYVQALDSNISSQLTARSGITGGPVGKKSSNSTASVNVAGLVNAGVITTSATSTAVAGGANQLVSTAKTAGVNLLGGLITADAIETTSTLTANPDGTSSTDGGTKFVNLKIAGINLPVNIPRNYFVEIPGVAKIGINGFISGTADGGRASQAWGLGIVLLKGLGGAQPGAAVYVNPTYQSVMPVPPAQGADIAGNAFGTWVQAAAGSTVGINSGPTAMIQTPYAGSFGKPLTNSTASVNVPGILSTGVITSTTTSTKVIGTLDAEITNSNQLAKVNVLGGVITADAVGVTAHGKRVSGAYTGKMNMTLVNLKVAGVVIPLDVKPNTTINVAGLGKVVINQQIQNGPWNIIRGVYVELSTAQAGLPVGATIEIAVAATRIL</sequence>
<evidence type="ECO:0000256" key="1">
    <source>
        <dbReference type="SAM" id="SignalP"/>
    </source>
</evidence>
<gene>
    <name evidence="2" type="ORF">D4739_11855</name>
</gene>
<comment type="caution">
    <text evidence="2">The sequence shown here is derived from an EMBL/GenBank/DDBJ whole genome shotgun (WGS) entry which is preliminary data.</text>
</comment>
<keyword evidence="1" id="KW-0732">Signal</keyword>
<protein>
    <submittedName>
        <fullName evidence="2">Uncharacterized protein</fullName>
    </submittedName>
</protein>
<evidence type="ECO:0000313" key="3">
    <source>
        <dbReference type="Proteomes" id="UP000276542"/>
    </source>
</evidence>
<dbReference type="AlphaFoldDB" id="A0A3A5HAG2"/>
<dbReference type="NCBIfam" id="NF040603">
    <property type="entry name" value="choice_anch_P"/>
    <property type="match status" value="2"/>
</dbReference>
<proteinExistence type="predicted"/>
<name>A0A3A5HAG2_9ACTN</name>
<accession>A0A3A5HAG2</accession>
<feature type="signal peptide" evidence="1">
    <location>
        <begin position="1"/>
        <end position="19"/>
    </location>
</feature>
<dbReference type="EMBL" id="QYRP01000002">
    <property type="protein sequence ID" value="RJS46838.1"/>
    <property type="molecule type" value="Genomic_DNA"/>
</dbReference>
<reference evidence="3" key="1">
    <citation type="submission" date="2018-09" db="EMBL/GenBank/DDBJ databases">
        <authorList>
            <person name="Zhu H."/>
        </authorList>
    </citation>
    <scope>NUCLEOTIDE SEQUENCE [LARGE SCALE GENOMIC DNA]</scope>
    <source>
        <strain evidence="3">K1W22B-1</strain>
    </source>
</reference>
<evidence type="ECO:0000313" key="2">
    <source>
        <dbReference type="EMBL" id="RJS46838.1"/>
    </source>
</evidence>
<keyword evidence="3" id="KW-1185">Reference proteome</keyword>
<feature type="chain" id="PRO_5017323271" evidence="1">
    <location>
        <begin position="20"/>
        <end position="411"/>
    </location>
</feature>
<dbReference type="Proteomes" id="UP000276542">
    <property type="component" value="Unassembled WGS sequence"/>
</dbReference>